<dbReference type="EMBL" id="ACKO02000012">
    <property type="protein sequence ID" value="EET44184.1"/>
    <property type="molecule type" value="Genomic_DNA"/>
</dbReference>
<protein>
    <submittedName>
        <fullName evidence="3">Acyl-CoA thioester hydrolase, YbgC/YbaW family</fullName>
    </submittedName>
</protein>
<dbReference type="GO" id="GO:0047617">
    <property type="term" value="F:fatty acyl-CoA hydrolase activity"/>
    <property type="evidence" value="ECO:0007669"/>
    <property type="project" value="TreeGrafter"/>
</dbReference>
<name>C6M6I5_NEISI</name>
<dbReference type="InterPro" id="IPR050563">
    <property type="entry name" value="4-hydroxybenzoyl-CoA_TE"/>
</dbReference>
<evidence type="ECO:0000256" key="1">
    <source>
        <dbReference type="ARBA" id="ARBA00005953"/>
    </source>
</evidence>
<dbReference type="InterPro" id="IPR029069">
    <property type="entry name" value="HotDog_dom_sf"/>
</dbReference>
<keyword evidence="2 3" id="KW-0378">Hydrolase</keyword>
<sequence>MPHYIRATQRLTVWRQIHYIIYAACARHTRKLMKKHIYCRHSFEIEVPFFDVDAMHIVWHGNYVKYLETARCAFLSAIGYDYNEMARQGYSWPIVQMNLKYIRPARFSQKIRVDMEIVEIESCLRIDYTIYDAQTNEKLNRASTTQAAVSLADGLMQFQTPQSWLDAVQTHPTFTPA</sequence>
<organism evidence="3 4">
    <name type="scientific">Neisseria sicca ATCC 29256</name>
    <dbReference type="NCBI Taxonomy" id="547045"/>
    <lineage>
        <taxon>Bacteria</taxon>
        <taxon>Pseudomonadati</taxon>
        <taxon>Pseudomonadota</taxon>
        <taxon>Betaproteobacteria</taxon>
        <taxon>Neisseriales</taxon>
        <taxon>Neisseriaceae</taxon>
        <taxon>Neisseria</taxon>
    </lineage>
</organism>
<dbReference type="CDD" id="cd00586">
    <property type="entry name" value="4HBT"/>
    <property type="match status" value="1"/>
</dbReference>
<comment type="similarity">
    <text evidence="1">Belongs to the 4-hydroxybenzoyl-CoA thioesterase family.</text>
</comment>
<gene>
    <name evidence="3" type="ORF">NEISICOT_02137</name>
</gene>
<dbReference type="Gene3D" id="3.10.129.10">
    <property type="entry name" value="Hotdog Thioesterase"/>
    <property type="match status" value="1"/>
</dbReference>
<reference evidence="3" key="1">
    <citation type="submission" date="2009-07" db="EMBL/GenBank/DDBJ databases">
        <authorList>
            <person name="Weinstock G."/>
            <person name="Sodergren E."/>
            <person name="Clifton S."/>
            <person name="Fulton L."/>
            <person name="Fulton B."/>
            <person name="Courtney L."/>
            <person name="Fronick C."/>
            <person name="Harrison M."/>
            <person name="Strong C."/>
            <person name="Farmer C."/>
            <person name="Delahaunty K."/>
            <person name="Markovic C."/>
            <person name="Hall O."/>
            <person name="Minx P."/>
            <person name="Tomlinson C."/>
            <person name="Mitreva M."/>
            <person name="Nelson J."/>
            <person name="Hou S."/>
            <person name="Wollam A."/>
            <person name="Pepin K.H."/>
            <person name="Johnson M."/>
            <person name="Bhonagiri V."/>
            <person name="Nash W.E."/>
            <person name="Warren W."/>
            <person name="Chinwalla A."/>
            <person name="Mardis E.R."/>
            <person name="Wilson R.K."/>
        </authorList>
    </citation>
    <scope>NUCLEOTIDE SEQUENCE [LARGE SCALE GENOMIC DNA]</scope>
    <source>
        <strain evidence="3">ATCC 29256</strain>
    </source>
</reference>
<dbReference type="Proteomes" id="UP000005365">
    <property type="component" value="Unassembled WGS sequence"/>
</dbReference>
<proteinExistence type="inferred from homology"/>
<accession>C6M6I5</accession>
<dbReference type="Pfam" id="PF13279">
    <property type="entry name" value="4HBT_2"/>
    <property type="match status" value="1"/>
</dbReference>
<keyword evidence="4" id="KW-1185">Reference proteome</keyword>
<evidence type="ECO:0000313" key="4">
    <source>
        <dbReference type="Proteomes" id="UP000005365"/>
    </source>
</evidence>
<dbReference type="AlphaFoldDB" id="C6M6I5"/>
<dbReference type="eggNOG" id="COG0824">
    <property type="taxonomic scope" value="Bacteria"/>
</dbReference>
<comment type="caution">
    <text evidence="3">The sequence shown here is derived from an EMBL/GenBank/DDBJ whole genome shotgun (WGS) entry which is preliminary data.</text>
</comment>
<dbReference type="PANTHER" id="PTHR31793:SF27">
    <property type="entry name" value="NOVEL THIOESTERASE SUPERFAMILY DOMAIN AND SAPOSIN A-TYPE DOMAIN CONTAINING PROTEIN (0610012H03RIK)"/>
    <property type="match status" value="1"/>
</dbReference>
<evidence type="ECO:0000313" key="3">
    <source>
        <dbReference type="EMBL" id="EET44184.1"/>
    </source>
</evidence>
<dbReference type="SUPFAM" id="SSF54637">
    <property type="entry name" value="Thioesterase/thiol ester dehydrase-isomerase"/>
    <property type="match status" value="1"/>
</dbReference>
<evidence type="ECO:0000256" key="2">
    <source>
        <dbReference type="ARBA" id="ARBA00022801"/>
    </source>
</evidence>
<dbReference type="PANTHER" id="PTHR31793">
    <property type="entry name" value="4-HYDROXYBENZOYL-COA THIOESTERASE FAMILY MEMBER"/>
    <property type="match status" value="1"/>
</dbReference>